<name>A0ABY9BSJ4_VITVI</name>
<dbReference type="InterPro" id="IPR001810">
    <property type="entry name" value="F-box_dom"/>
</dbReference>
<feature type="domain" description="F-box" evidence="2">
    <location>
        <begin position="3"/>
        <end position="48"/>
    </location>
</feature>
<dbReference type="Pfam" id="PF00646">
    <property type="entry name" value="F-box"/>
    <property type="match status" value="1"/>
</dbReference>
<organism evidence="3 4">
    <name type="scientific">Vitis vinifera</name>
    <name type="common">Grape</name>
    <dbReference type="NCBI Taxonomy" id="29760"/>
    <lineage>
        <taxon>Eukaryota</taxon>
        <taxon>Viridiplantae</taxon>
        <taxon>Streptophyta</taxon>
        <taxon>Embryophyta</taxon>
        <taxon>Tracheophyta</taxon>
        <taxon>Spermatophyta</taxon>
        <taxon>Magnoliopsida</taxon>
        <taxon>eudicotyledons</taxon>
        <taxon>Gunneridae</taxon>
        <taxon>Pentapetalae</taxon>
        <taxon>rosids</taxon>
        <taxon>Vitales</taxon>
        <taxon>Vitaceae</taxon>
        <taxon>Viteae</taxon>
        <taxon>Vitis</taxon>
    </lineage>
</organism>
<dbReference type="PROSITE" id="PS50181">
    <property type="entry name" value="FBOX"/>
    <property type="match status" value="1"/>
</dbReference>
<evidence type="ECO:0000313" key="4">
    <source>
        <dbReference type="Proteomes" id="UP001227230"/>
    </source>
</evidence>
<feature type="region of interest" description="Disordered" evidence="1">
    <location>
        <begin position="122"/>
        <end position="145"/>
    </location>
</feature>
<gene>
    <name evidence="3" type="ORF">VitviT2T_005418</name>
</gene>
<dbReference type="Proteomes" id="UP001227230">
    <property type="component" value="Chromosome 4"/>
</dbReference>
<sequence length="163" mass="17971">MSGRVPITIPLDLIIEILTKLPIKSLIRFQCISKLWRSMISDPSFIDLHRTPFHYSARWPRPPPLLLEGGVPAGAAFQRRLCQLTTARSFADFQHRVELGRASPASNAVGCRPVTVVGGRHLGVTRGGTSGASGEARRGQAKRHANNCYERRIEAARVSSFQT</sequence>
<dbReference type="InterPro" id="IPR036047">
    <property type="entry name" value="F-box-like_dom_sf"/>
</dbReference>
<evidence type="ECO:0000259" key="2">
    <source>
        <dbReference type="PROSITE" id="PS50181"/>
    </source>
</evidence>
<dbReference type="Gene3D" id="1.20.1280.50">
    <property type="match status" value="1"/>
</dbReference>
<dbReference type="PANTHER" id="PTHR31111:SF138">
    <property type="entry name" value="F-BOX ASSOCIATED DOMAIN-CONTAINING PROTEIN"/>
    <property type="match status" value="1"/>
</dbReference>
<dbReference type="PANTHER" id="PTHR31111">
    <property type="entry name" value="BNAA05G37150D PROTEIN-RELATED"/>
    <property type="match status" value="1"/>
</dbReference>
<reference evidence="3 4" key="1">
    <citation type="journal article" date="2023" name="Hortic Res">
        <title>The complete reference genome for grapevine (Vitis vinifera L.) genetics and breeding.</title>
        <authorList>
            <person name="Shi X."/>
            <person name="Cao S."/>
            <person name="Wang X."/>
            <person name="Huang S."/>
            <person name="Wang Y."/>
            <person name="Liu Z."/>
            <person name="Liu W."/>
            <person name="Leng X."/>
            <person name="Peng Y."/>
            <person name="Wang N."/>
            <person name="Wang Y."/>
            <person name="Ma Z."/>
            <person name="Xu X."/>
            <person name="Zhang F."/>
            <person name="Xue H."/>
            <person name="Zhong H."/>
            <person name="Wang Y."/>
            <person name="Zhang K."/>
            <person name="Velt A."/>
            <person name="Avia K."/>
            <person name="Holtgrawe D."/>
            <person name="Grimplet J."/>
            <person name="Matus J.T."/>
            <person name="Ware D."/>
            <person name="Wu X."/>
            <person name="Wang H."/>
            <person name="Liu C."/>
            <person name="Fang Y."/>
            <person name="Rustenholz C."/>
            <person name="Cheng Z."/>
            <person name="Xiao H."/>
            <person name="Zhou Y."/>
        </authorList>
    </citation>
    <scope>NUCLEOTIDE SEQUENCE [LARGE SCALE GENOMIC DNA]</scope>
    <source>
        <strain evidence="4">cv. Pinot noir / PN40024</strain>
        <tissue evidence="3">Leaf</tissue>
    </source>
</reference>
<dbReference type="SUPFAM" id="SSF81383">
    <property type="entry name" value="F-box domain"/>
    <property type="match status" value="1"/>
</dbReference>
<proteinExistence type="predicted"/>
<dbReference type="SMART" id="SM00256">
    <property type="entry name" value="FBOX"/>
    <property type="match status" value="1"/>
</dbReference>
<keyword evidence="4" id="KW-1185">Reference proteome</keyword>
<protein>
    <recommendedName>
        <fullName evidence="2">F-box domain-containing protein</fullName>
    </recommendedName>
</protein>
<dbReference type="CDD" id="cd22157">
    <property type="entry name" value="F-box_AtFBW1-like"/>
    <property type="match status" value="1"/>
</dbReference>
<dbReference type="EMBL" id="CP126651">
    <property type="protein sequence ID" value="WJZ85908.1"/>
    <property type="molecule type" value="Genomic_DNA"/>
</dbReference>
<evidence type="ECO:0000256" key="1">
    <source>
        <dbReference type="SAM" id="MobiDB-lite"/>
    </source>
</evidence>
<accession>A0ABY9BSJ4</accession>
<evidence type="ECO:0000313" key="3">
    <source>
        <dbReference type="EMBL" id="WJZ85908.1"/>
    </source>
</evidence>